<proteinExistence type="predicted"/>
<reference evidence="1 2" key="1">
    <citation type="submission" date="2018-09" db="EMBL/GenBank/DDBJ databases">
        <title>Complete genome sequence of the hydrocarbonoclastic bacterium Alcaligenes aquatilis QD168, isolated from a crude-oil polluted marine sediment of Central Chile.</title>
        <authorList>
            <person name="Duran R.E."/>
            <person name="Barra B."/>
            <person name="Salva-Serra F."/>
            <person name="Mendez V."/>
            <person name="Moore E.R.B."/>
            <person name="Seeger M."/>
        </authorList>
    </citation>
    <scope>NUCLEOTIDE SEQUENCE [LARGE SCALE GENOMIC DNA]</scope>
    <source>
        <strain evidence="1 2">QD168</strain>
    </source>
</reference>
<dbReference type="KEGG" id="aaqu:D3M96_10930"/>
<dbReference type="Proteomes" id="UP000268070">
    <property type="component" value="Chromosome"/>
</dbReference>
<sequence length="75" mass="8563">MKVQRGLLNAAFFYAQADSKNPQNGLRNTAKLLIINKKHHFISISLQTRKGKKIMKTFIFIFKINSLNTNPKASD</sequence>
<accession>A0A3G2HVB6</accession>
<protein>
    <submittedName>
        <fullName evidence="1">Uncharacterized protein</fullName>
    </submittedName>
</protein>
<dbReference type="AlphaFoldDB" id="A0A3G2HVB6"/>
<evidence type="ECO:0000313" key="1">
    <source>
        <dbReference type="EMBL" id="AYN20993.1"/>
    </source>
</evidence>
<gene>
    <name evidence="1" type="ORF">D3M96_10930</name>
</gene>
<organism evidence="1 2">
    <name type="scientific">Alcaligenes aquatilis</name>
    <dbReference type="NCBI Taxonomy" id="323284"/>
    <lineage>
        <taxon>Bacteria</taxon>
        <taxon>Pseudomonadati</taxon>
        <taxon>Pseudomonadota</taxon>
        <taxon>Betaproteobacteria</taxon>
        <taxon>Burkholderiales</taxon>
        <taxon>Alcaligenaceae</taxon>
        <taxon>Alcaligenes</taxon>
    </lineage>
</organism>
<name>A0A3G2HVB6_9BURK</name>
<dbReference type="EMBL" id="CP032153">
    <property type="protein sequence ID" value="AYN20993.1"/>
    <property type="molecule type" value="Genomic_DNA"/>
</dbReference>
<evidence type="ECO:0000313" key="2">
    <source>
        <dbReference type="Proteomes" id="UP000268070"/>
    </source>
</evidence>